<evidence type="ECO:0000313" key="2">
    <source>
        <dbReference type="Proteomes" id="UP000023152"/>
    </source>
</evidence>
<dbReference type="EMBL" id="ASPP01024749">
    <property type="protein sequence ID" value="ETO08734.1"/>
    <property type="molecule type" value="Genomic_DNA"/>
</dbReference>
<proteinExistence type="predicted"/>
<comment type="caution">
    <text evidence="1">The sequence shown here is derived from an EMBL/GenBank/DDBJ whole genome shotgun (WGS) entry which is preliminary data.</text>
</comment>
<gene>
    <name evidence="1" type="ORF">RFI_28652</name>
</gene>
<evidence type="ECO:0000313" key="1">
    <source>
        <dbReference type="EMBL" id="ETO08734.1"/>
    </source>
</evidence>
<organism evidence="1 2">
    <name type="scientific">Reticulomyxa filosa</name>
    <dbReference type="NCBI Taxonomy" id="46433"/>
    <lineage>
        <taxon>Eukaryota</taxon>
        <taxon>Sar</taxon>
        <taxon>Rhizaria</taxon>
        <taxon>Retaria</taxon>
        <taxon>Foraminifera</taxon>
        <taxon>Monothalamids</taxon>
        <taxon>Reticulomyxidae</taxon>
        <taxon>Reticulomyxa</taxon>
    </lineage>
</organism>
<protein>
    <submittedName>
        <fullName evidence="1">Uncharacterized protein</fullName>
    </submittedName>
</protein>
<accession>X6M476</accession>
<dbReference type="Proteomes" id="UP000023152">
    <property type="component" value="Unassembled WGS sequence"/>
</dbReference>
<reference evidence="1 2" key="1">
    <citation type="journal article" date="2013" name="Curr. Biol.">
        <title>The Genome of the Foraminiferan Reticulomyxa filosa.</title>
        <authorList>
            <person name="Glockner G."/>
            <person name="Hulsmann N."/>
            <person name="Schleicher M."/>
            <person name="Noegel A.A."/>
            <person name="Eichinger L."/>
            <person name="Gallinger C."/>
            <person name="Pawlowski J."/>
            <person name="Sierra R."/>
            <person name="Euteneuer U."/>
            <person name="Pillet L."/>
            <person name="Moustafa A."/>
            <person name="Platzer M."/>
            <person name="Groth M."/>
            <person name="Szafranski K."/>
            <person name="Schliwa M."/>
        </authorList>
    </citation>
    <scope>NUCLEOTIDE SEQUENCE [LARGE SCALE GENOMIC DNA]</scope>
</reference>
<feature type="non-terminal residue" evidence="1">
    <location>
        <position position="156"/>
    </location>
</feature>
<dbReference type="AlphaFoldDB" id="X6M476"/>
<sequence>MVDSVERDAMIEMENKEKEIENGLLKLDELAKQWGENASYCKQQIELTMSNLISEITKRKETLLSAWDEQKKNTESKLQARTDLLSNQLKCARHLKVSAHSLLKQSCDFRALKDRASRILQYKQESDTIDVNAVFRDISLFKLGFVFPPSTLHHLQ</sequence>
<name>X6M476_RETFI</name>
<keyword evidence="2" id="KW-1185">Reference proteome</keyword>